<keyword evidence="1" id="KW-0472">Membrane</keyword>
<dbReference type="AlphaFoldDB" id="A0AAF1JYG5"/>
<gene>
    <name evidence="2" type="ORF">GXW79_18215</name>
</gene>
<sequence length="50" mass="5409">MADPQYEFGGSDNAAIAEDRAKMWDAFTGATKYAVIAVVVILVGIYLLWG</sequence>
<accession>A0AAF1JYG5</accession>
<organism evidence="2 3">
    <name type="scientific">Plastoroseomonas arctica</name>
    <dbReference type="NCBI Taxonomy" id="1509237"/>
    <lineage>
        <taxon>Bacteria</taxon>
        <taxon>Pseudomonadati</taxon>
        <taxon>Pseudomonadota</taxon>
        <taxon>Alphaproteobacteria</taxon>
        <taxon>Acetobacterales</taxon>
        <taxon>Acetobacteraceae</taxon>
        <taxon>Plastoroseomonas</taxon>
    </lineage>
</organism>
<evidence type="ECO:0008006" key="4">
    <source>
        <dbReference type="Google" id="ProtNLM"/>
    </source>
</evidence>
<protein>
    <recommendedName>
        <fullName evidence="4">Aa3-type cytochrome c oxidase subunit IV</fullName>
    </recommendedName>
</protein>
<proteinExistence type="predicted"/>
<reference evidence="2" key="1">
    <citation type="submission" date="2020-01" db="EMBL/GenBank/DDBJ databases">
        <authorList>
            <person name="Rat A."/>
        </authorList>
    </citation>
    <scope>NUCLEOTIDE SEQUENCE</scope>
    <source>
        <strain evidence="2">LMG 28251</strain>
    </source>
</reference>
<comment type="caution">
    <text evidence="2">The sequence shown here is derived from an EMBL/GenBank/DDBJ whole genome shotgun (WGS) entry which is preliminary data.</text>
</comment>
<evidence type="ECO:0000313" key="2">
    <source>
        <dbReference type="EMBL" id="MBR0657017.1"/>
    </source>
</evidence>
<dbReference type="EMBL" id="JAAEDH010000025">
    <property type="protein sequence ID" value="MBR0657017.1"/>
    <property type="molecule type" value="Genomic_DNA"/>
</dbReference>
<feature type="transmembrane region" description="Helical" evidence="1">
    <location>
        <begin position="30"/>
        <end position="49"/>
    </location>
</feature>
<keyword evidence="1" id="KW-1133">Transmembrane helix</keyword>
<dbReference type="RefSeq" id="WP_211875884.1">
    <property type="nucleotide sequence ID" value="NZ_JAAEDH010000025.1"/>
</dbReference>
<name>A0AAF1JYG5_9PROT</name>
<dbReference type="Proteomes" id="UP001196068">
    <property type="component" value="Unassembled WGS sequence"/>
</dbReference>
<keyword evidence="1" id="KW-0812">Transmembrane</keyword>
<evidence type="ECO:0000256" key="1">
    <source>
        <dbReference type="SAM" id="Phobius"/>
    </source>
</evidence>
<reference evidence="2" key="2">
    <citation type="journal article" date="2021" name="Syst. Appl. Microbiol.">
        <title>Roseomonas hellenica sp. nov., isolated from roots of wild-growing Alkanna tinctoria.</title>
        <authorList>
            <person name="Rat A."/>
            <person name="Naranjo H.D."/>
            <person name="Lebbe L."/>
            <person name="Cnockaert M."/>
            <person name="Krigas N."/>
            <person name="Grigoriadou K."/>
            <person name="Maloupa E."/>
            <person name="Willems A."/>
        </authorList>
    </citation>
    <scope>NUCLEOTIDE SEQUENCE</scope>
    <source>
        <strain evidence="2">LMG 28251</strain>
    </source>
</reference>
<keyword evidence="3" id="KW-1185">Reference proteome</keyword>
<evidence type="ECO:0000313" key="3">
    <source>
        <dbReference type="Proteomes" id="UP001196068"/>
    </source>
</evidence>